<feature type="compositionally biased region" description="Polar residues" evidence="1">
    <location>
        <begin position="10"/>
        <end position="30"/>
    </location>
</feature>
<evidence type="ECO:0000313" key="2">
    <source>
        <dbReference type="EMBL" id="CDW98405.1"/>
    </source>
</evidence>
<reference evidence="3" key="1">
    <citation type="submission" date="2014-06" db="EMBL/GenBank/DDBJ databases">
        <authorList>
            <person name="Berkman P.J."/>
        </authorList>
    </citation>
    <scope>NUCLEOTIDE SEQUENCE [LARGE SCALE GENOMIC DNA]</scope>
</reference>
<name>A0A0F7SBS2_9BASI</name>
<evidence type="ECO:0000313" key="3">
    <source>
        <dbReference type="Proteomes" id="UP000242770"/>
    </source>
</evidence>
<evidence type="ECO:0000256" key="1">
    <source>
        <dbReference type="SAM" id="MobiDB-lite"/>
    </source>
</evidence>
<dbReference type="EMBL" id="CCFA01003230">
    <property type="protein sequence ID" value="CDW98405.1"/>
    <property type="molecule type" value="Genomic_DNA"/>
</dbReference>
<dbReference type="Proteomes" id="UP000242770">
    <property type="component" value="Unassembled WGS sequence"/>
</dbReference>
<dbReference type="AlphaFoldDB" id="A0A0F7SBS2"/>
<gene>
    <name evidence="2" type="primary">SSCI54220.1</name>
</gene>
<protein>
    <submittedName>
        <fullName evidence="2">Uncharacterized protein</fullName>
    </submittedName>
</protein>
<sequence>MASLNEGAEQFTSSTGQAANDVEATSTVPQLQGDDALPLLDDSDTSVHTLNESVASIETIVLPSSDLDPIPPFLSMVRPDQPPSLVTDIPIDPSQPAAEQYAES</sequence>
<organism evidence="2 3">
    <name type="scientific">Sporisorium scitamineum</name>
    <dbReference type="NCBI Taxonomy" id="49012"/>
    <lineage>
        <taxon>Eukaryota</taxon>
        <taxon>Fungi</taxon>
        <taxon>Dikarya</taxon>
        <taxon>Basidiomycota</taxon>
        <taxon>Ustilaginomycotina</taxon>
        <taxon>Ustilaginomycetes</taxon>
        <taxon>Ustilaginales</taxon>
        <taxon>Ustilaginaceae</taxon>
        <taxon>Sporisorium</taxon>
    </lineage>
</organism>
<proteinExistence type="predicted"/>
<feature type="region of interest" description="Disordered" evidence="1">
    <location>
        <begin position="80"/>
        <end position="104"/>
    </location>
</feature>
<accession>A0A0F7SBS2</accession>
<feature type="non-terminal residue" evidence="2">
    <location>
        <position position="104"/>
    </location>
</feature>
<feature type="region of interest" description="Disordered" evidence="1">
    <location>
        <begin position="1"/>
        <end position="44"/>
    </location>
</feature>
<keyword evidence="3" id="KW-1185">Reference proteome</keyword>